<organism evidence="2 3">
    <name type="scientific">Hungatella hathewayi DSM 13479</name>
    <dbReference type="NCBI Taxonomy" id="566550"/>
    <lineage>
        <taxon>Bacteria</taxon>
        <taxon>Bacillati</taxon>
        <taxon>Bacillota</taxon>
        <taxon>Clostridia</taxon>
        <taxon>Lachnospirales</taxon>
        <taxon>Lachnospiraceae</taxon>
        <taxon>Hungatella</taxon>
    </lineage>
</organism>
<dbReference type="Proteomes" id="UP000004968">
    <property type="component" value="Unassembled WGS sequence"/>
</dbReference>
<dbReference type="EMBL" id="ACIO01000665">
    <property type="protein sequence ID" value="EFC95871.1"/>
    <property type="molecule type" value="Genomic_DNA"/>
</dbReference>
<dbReference type="GO" id="GO:0080146">
    <property type="term" value="F:L-cysteine desulfhydrase activity"/>
    <property type="evidence" value="ECO:0007669"/>
    <property type="project" value="TreeGrafter"/>
</dbReference>
<evidence type="ECO:0000313" key="2">
    <source>
        <dbReference type="EMBL" id="EFC95871.1"/>
    </source>
</evidence>
<dbReference type="GeneID" id="93150405"/>
<dbReference type="InterPro" id="IPR021144">
    <property type="entry name" value="UPF0597"/>
</dbReference>
<protein>
    <recommendedName>
        <fullName evidence="1">Serine dehydratase-like alpha subunit domain-containing protein</fullName>
    </recommendedName>
</protein>
<proteinExistence type="predicted"/>
<name>D3AQP0_9FIRM</name>
<dbReference type="PANTHER" id="PTHR30501">
    <property type="entry name" value="UPF0597 PROTEIN YHAM"/>
    <property type="match status" value="1"/>
</dbReference>
<dbReference type="AlphaFoldDB" id="D3AQP0"/>
<sequence>MNQQLANFGIEYEAGIGIAGVLHLNSGGSFIGDSILEKIMIQVAAATEARLDGCPYAAMSSAGSGSKGIAVILPVAQVAEAVNADRKKMLQVIAFAHLLNEYINGYIGKLSAVCTCAVASATAASAAITWLLGGDDEQIGYVIRNMTGNITGMICDGGKVGCALKLSTASGAAFMSALLAINGVGLRITDGICAETPEACIKNIARVGNPGMLQTDKVIMHIMLSKGVTNIREDNM</sequence>
<dbReference type="RefSeq" id="WP_006776362.1">
    <property type="nucleotide sequence ID" value="NZ_GG667788.1"/>
</dbReference>
<reference evidence="2 3" key="1">
    <citation type="submission" date="2010-01" db="EMBL/GenBank/DDBJ databases">
        <authorList>
            <person name="Weinstock G."/>
            <person name="Sodergren E."/>
            <person name="Clifton S."/>
            <person name="Fulton L."/>
            <person name="Fulton B."/>
            <person name="Courtney L."/>
            <person name="Fronick C."/>
            <person name="Harrison M."/>
            <person name="Strong C."/>
            <person name="Farmer C."/>
            <person name="Delahaunty K."/>
            <person name="Markovic C."/>
            <person name="Hall O."/>
            <person name="Minx P."/>
            <person name="Tomlinson C."/>
            <person name="Mitreva M."/>
            <person name="Nelson J."/>
            <person name="Hou S."/>
            <person name="Wollam A."/>
            <person name="Pepin K.H."/>
            <person name="Johnson M."/>
            <person name="Bhonagiri V."/>
            <person name="Nash W.E."/>
            <person name="Warren W."/>
            <person name="Chinwalla A."/>
            <person name="Mardis E.R."/>
            <person name="Wilson R.K."/>
        </authorList>
    </citation>
    <scope>NUCLEOTIDE SEQUENCE [LARGE SCALE GENOMIC DNA]</scope>
    <source>
        <strain evidence="2 3">DSM 13479</strain>
    </source>
</reference>
<dbReference type="InterPro" id="IPR005130">
    <property type="entry name" value="Ser_deHydtase-like_asu"/>
</dbReference>
<comment type="caution">
    <text evidence="2">The sequence shown here is derived from an EMBL/GenBank/DDBJ whole genome shotgun (WGS) entry which is preliminary data.</text>
</comment>
<dbReference type="HOGENOM" id="CLU_051840_2_0_9"/>
<dbReference type="Pfam" id="PF03313">
    <property type="entry name" value="SDH_alpha"/>
    <property type="match status" value="1"/>
</dbReference>
<dbReference type="PANTHER" id="PTHR30501:SF2">
    <property type="entry name" value="UPF0597 PROTEIN YHAM"/>
    <property type="match status" value="1"/>
</dbReference>
<dbReference type="GO" id="GO:0019450">
    <property type="term" value="P:L-cysteine catabolic process to pyruvate"/>
    <property type="evidence" value="ECO:0007669"/>
    <property type="project" value="TreeGrafter"/>
</dbReference>
<evidence type="ECO:0000313" key="3">
    <source>
        <dbReference type="Proteomes" id="UP000004968"/>
    </source>
</evidence>
<feature type="domain" description="Serine dehydratase-like alpha subunit" evidence="1">
    <location>
        <begin position="29"/>
        <end position="220"/>
    </location>
</feature>
<gene>
    <name evidence="2" type="ORF">CLOSTHATH_05946</name>
</gene>
<evidence type="ECO:0000259" key="1">
    <source>
        <dbReference type="Pfam" id="PF03313"/>
    </source>
</evidence>
<accession>D3AQP0</accession>